<feature type="transmembrane region" description="Helical" evidence="4">
    <location>
        <begin position="216"/>
        <end position="237"/>
    </location>
</feature>
<dbReference type="EMBL" id="JAKRRY010000006">
    <property type="protein sequence ID" value="MCW8345782.1"/>
    <property type="molecule type" value="Genomic_DNA"/>
</dbReference>
<organism evidence="6 7">
    <name type="scientific">Vibrio qingdaonensis</name>
    <dbReference type="NCBI Taxonomy" id="2829491"/>
    <lineage>
        <taxon>Bacteria</taxon>
        <taxon>Pseudomonadati</taxon>
        <taxon>Pseudomonadota</taxon>
        <taxon>Gammaproteobacteria</taxon>
        <taxon>Vibrionales</taxon>
        <taxon>Vibrionaceae</taxon>
        <taxon>Vibrio</taxon>
    </lineage>
</organism>
<keyword evidence="7" id="KW-1185">Reference proteome</keyword>
<evidence type="ECO:0000256" key="1">
    <source>
        <dbReference type="ARBA" id="ARBA00012374"/>
    </source>
</evidence>
<evidence type="ECO:0000313" key="7">
    <source>
        <dbReference type="Proteomes" id="UP001155587"/>
    </source>
</evidence>
<dbReference type="Pfam" id="PF01569">
    <property type="entry name" value="PAP2"/>
    <property type="match status" value="1"/>
</dbReference>
<evidence type="ECO:0000313" key="6">
    <source>
        <dbReference type="EMBL" id="MCW8345782.1"/>
    </source>
</evidence>
<dbReference type="SMART" id="SM00014">
    <property type="entry name" value="acidPPc"/>
    <property type="match status" value="1"/>
</dbReference>
<name>A0A9X3CLU1_9VIBR</name>
<feature type="transmembrane region" description="Helical" evidence="4">
    <location>
        <begin position="190"/>
        <end position="210"/>
    </location>
</feature>
<dbReference type="SUPFAM" id="SSF48317">
    <property type="entry name" value="Acid phosphatase/Vanadium-dependent haloperoxidase"/>
    <property type="match status" value="1"/>
</dbReference>
<dbReference type="InterPro" id="IPR036938">
    <property type="entry name" value="PAP2/HPO_sf"/>
</dbReference>
<feature type="domain" description="Phosphatidic acid phosphatase type 2/haloperoxidase" evidence="5">
    <location>
        <begin position="83"/>
        <end position="231"/>
    </location>
</feature>
<dbReference type="Proteomes" id="UP001155587">
    <property type="component" value="Unassembled WGS sequence"/>
</dbReference>
<accession>A0A9X3CLU1</accession>
<feature type="transmembrane region" description="Helical" evidence="4">
    <location>
        <begin position="161"/>
        <end position="183"/>
    </location>
</feature>
<comment type="catalytic activity">
    <reaction evidence="3">
        <text>di-trans,octa-cis-undecaprenyl diphosphate + H2O = di-trans,octa-cis-undecaprenyl phosphate + phosphate + H(+)</text>
        <dbReference type="Rhea" id="RHEA:28094"/>
        <dbReference type="ChEBI" id="CHEBI:15377"/>
        <dbReference type="ChEBI" id="CHEBI:15378"/>
        <dbReference type="ChEBI" id="CHEBI:43474"/>
        <dbReference type="ChEBI" id="CHEBI:58405"/>
        <dbReference type="ChEBI" id="CHEBI:60392"/>
        <dbReference type="EC" id="3.6.1.27"/>
    </reaction>
</comment>
<dbReference type="CDD" id="cd01610">
    <property type="entry name" value="PAP2_like"/>
    <property type="match status" value="1"/>
</dbReference>
<evidence type="ECO:0000256" key="4">
    <source>
        <dbReference type="SAM" id="Phobius"/>
    </source>
</evidence>
<dbReference type="InterPro" id="IPR000326">
    <property type="entry name" value="PAP2/HPO"/>
</dbReference>
<dbReference type="PANTHER" id="PTHR14969">
    <property type="entry name" value="SPHINGOSINE-1-PHOSPHATE PHOSPHOHYDROLASE"/>
    <property type="match status" value="1"/>
</dbReference>
<keyword evidence="4" id="KW-1133">Transmembrane helix</keyword>
<feature type="transmembrane region" description="Helical" evidence="4">
    <location>
        <begin position="12"/>
        <end position="35"/>
    </location>
</feature>
<sequence>MALISIKDTKTSGMLCLAAFATVTFALTLLFYPLSLRGHVEAMTGEAMQTLTYSAGHQGFLITLCVFCLTTAWVIKKSPIKLHLLIQLGLLLVLSFGAKSLLKNVTESPRPYTHLLAEQHVIENPRDFYTLKVAEKDQAIEQVSEQVSHWRTMHWMGETDYSFPSGHTIFASICVLFFGGLLLSNGRYLLAALTIIWASSVAMSRLWLGMHRPIDLFGSMLFGLLLYAVIPMTYPLFDKWLKRQKTE</sequence>
<dbReference type="PANTHER" id="PTHR14969:SF54">
    <property type="entry name" value="PHOSPHATIDYLGLYCEROPHOSPHATASE B"/>
    <property type="match status" value="1"/>
</dbReference>
<dbReference type="GO" id="GO:0050380">
    <property type="term" value="F:undecaprenyl-diphosphatase activity"/>
    <property type="evidence" value="ECO:0007669"/>
    <property type="project" value="UniProtKB-EC"/>
</dbReference>
<dbReference type="AlphaFoldDB" id="A0A9X3CLU1"/>
<keyword evidence="4" id="KW-0472">Membrane</keyword>
<gene>
    <name evidence="6" type="ORF">MD535_07120</name>
</gene>
<evidence type="ECO:0000256" key="3">
    <source>
        <dbReference type="ARBA" id="ARBA00047594"/>
    </source>
</evidence>
<feature type="transmembrane region" description="Helical" evidence="4">
    <location>
        <begin position="55"/>
        <end position="75"/>
    </location>
</feature>
<reference evidence="6" key="1">
    <citation type="submission" date="2022-02" db="EMBL/GenBank/DDBJ databases">
        <title>Vibrio sp. nov, a new bacterium isolated from seawater.</title>
        <authorList>
            <person name="Yuan Y."/>
        </authorList>
    </citation>
    <scope>NUCLEOTIDE SEQUENCE</scope>
    <source>
        <strain evidence="6">ZSDZ65</strain>
    </source>
</reference>
<evidence type="ECO:0000259" key="5">
    <source>
        <dbReference type="SMART" id="SM00014"/>
    </source>
</evidence>
<evidence type="ECO:0000256" key="2">
    <source>
        <dbReference type="ARBA" id="ARBA00032707"/>
    </source>
</evidence>
<keyword evidence="4" id="KW-0812">Transmembrane</keyword>
<dbReference type="GO" id="GO:0005886">
    <property type="term" value="C:plasma membrane"/>
    <property type="evidence" value="ECO:0007669"/>
    <property type="project" value="TreeGrafter"/>
</dbReference>
<dbReference type="EC" id="3.6.1.27" evidence="1"/>
<dbReference type="RefSeq" id="WP_265674189.1">
    <property type="nucleotide sequence ID" value="NZ_JAKRRY010000006.1"/>
</dbReference>
<dbReference type="Gene3D" id="1.20.144.10">
    <property type="entry name" value="Phosphatidic acid phosphatase type 2/haloperoxidase"/>
    <property type="match status" value="1"/>
</dbReference>
<comment type="caution">
    <text evidence="6">The sequence shown here is derived from an EMBL/GenBank/DDBJ whole genome shotgun (WGS) entry which is preliminary data.</text>
</comment>
<protein>
    <recommendedName>
        <fullName evidence="1">undecaprenyl-diphosphate phosphatase</fullName>
        <ecNumber evidence="1">3.6.1.27</ecNumber>
    </recommendedName>
    <alternativeName>
        <fullName evidence="2">Undecaprenyl pyrophosphate phosphatase</fullName>
    </alternativeName>
</protein>
<proteinExistence type="predicted"/>